<sequence>SLRAHQAHRQPTGSIKHFGGGACLSTKLPRTDPQTRSCPHAVPCIKASMASLSLRSSSSASYSQSSSFSSSAHRKNASTRSLPRRGQVKAAIFASLFASIAGILGLTTQGDGANEEARQLHSSDFEVGVGINGSTPFADEEEGAIVEGMSASTTSSVQQYGPPHSLALRVEGQVLQV</sequence>
<comment type="caution">
    <text evidence="2">The sequence shown here is derived from an EMBL/GenBank/DDBJ whole genome shotgun (WGS) entry which is preliminary data.</text>
</comment>
<feature type="compositionally biased region" description="Low complexity" evidence="1">
    <location>
        <begin position="62"/>
        <end position="71"/>
    </location>
</feature>
<gene>
    <name evidence="2" type="ORF">GOP47_0014018</name>
</gene>
<name>A0A9D4ZF42_ADICA</name>
<dbReference type="Proteomes" id="UP000886520">
    <property type="component" value="Chromosome 13"/>
</dbReference>
<protein>
    <submittedName>
        <fullName evidence="2">Uncharacterized protein</fullName>
    </submittedName>
</protein>
<accession>A0A9D4ZF42</accession>
<evidence type="ECO:0000313" key="2">
    <source>
        <dbReference type="EMBL" id="KAI5071767.1"/>
    </source>
</evidence>
<dbReference type="AlphaFoldDB" id="A0A9D4ZF42"/>
<keyword evidence="3" id="KW-1185">Reference proteome</keyword>
<reference evidence="2" key="1">
    <citation type="submission" date="2021-01" db="EMBL/GenBank/DDBJ databases">
        <title>Adiantum capillus-veneris genome.</title>
        <authorList>
            <person name="Fang Y."/>
            <person name="Liao Q."/>
        </authorList>
    </citation>
    <scope>NUCLEOTIDE SEQUENCE</scope>
    <source>
        <strain evidence="2">H3</strain>
        <tissue evidence="2">Leaf</tissue>
    </source>
</reference>
<feature type="compositionally biased region" description="Basic residues" evidence="1">
    <location>
        <begin position="72"/>
        <end position="84"/>
    </location>
</feature>
<organism evidence="2 3">
    <name type="scientific">Adiantum capillus-veneris</name>
    <name type="common">Maidenhair fern</name>
    <dbReference type="NCBI Taxonomy" id="13818"/>
    <lineage>
        <taxon>Eukaryota</taxon>
        <taxon>Viridiplantae</taxon>
        <taxon>Streptophyta</taxon>
        <taxon>Embryophyta</taxon>
        <taxon>Tracheophyta</taxon>
        <taxon>Polypodiopsida</taxon>
        <taxon>Polypodiidae</taxon>
        <taxon>Polypodiales</taxon>
        <taxon>Pteridineae</taxon>
        <taxon>Pteridaceae</taxon>
        <taxon>Vittarioideae</taxon>
        <taxon>Adiantum</taxon>
    </lineage>
</organism>
<dbReference type="EMBL" id="JABFUD020000013">
    <property type="protein sequence ID" value="KAI5071767.1"/>
    <property type="molecule type" value="Genomic_DNA"/>
</dbReference>
<evidence type="ECO:0000256" key="1">
    <source>
        <dbReference type="SAM" id="MobiDB-lite"/>
    </source>
</evidence>
<proteinExistence type="predicted"/>
<evidence type="ECO:0000313" key="3">
    <source>
        <dbReference type="Proteomes" id="UP000886520"/>
    </source>
</evidence>
<feature type="region of interest" description="Disordered" evidence="1">
    <location>
        <begin position="62"/>
        <end position="84"/>
    </location>
</feature>
<feature type="non-terminal residue" evidence="2">
    <location>
        <position position="1"/>
    </location>
</feature>